<dbReference type="EMBL" id="JAPFFF010000007">
    <property type="protein sequence ID" value="KAK8886169.1"/>
    <property type="molecule type" value="Genomic_DNA"/>
</dbReference>
<gene>
    <name evidence="1" type="ORF">M9Y10_041629</name>
</gene>
<accession>A0ABR2K4X1</accession>
<dbReference type="Pfam" id="PF01237">
    <property type="entry name" value="Oxysterol_BP"/>
    <property type="match status" value="1"/>
</dbReference>
<keyword evidence="2" id="KW-1185">Reference proteome</keyword>
<evidence type="ECO:0008006" key="3">
    <source>
        <dbReference type="Google" id="ProtNLM"/>
    </source>
</evidence>
<organism evidence="1 2">
    <name type="scientific">Tritrichomonas musculus</name>
    <dbReference type="NCBI Taxonomy" id="1915356"/>
    <lineage>
        <taxon>Eukaryota</taxon>
        <taxon>Metamonada</taxon>
        <taxon>Parabasalia</taxon>
        <taxon>Tritrichomonadida</taxon>
        <taxon>Tritrichomonadidae</taxon>
        <taxon>Tritrichomonas</taxon>
    </lineage>
</organism>
<protein>
    <recommendedName>
        <fullName evidence="3">Oxysterol binding protein</fullName>
    </recommendedName>
</protein>
<dbReference type="InterPro" id="IPR037239">
    <property type="entry name" value="OSBP_sf"/>
</dbReference>
<reference evidence="1 2" key="1">
    <citation type="submission" date="2024-04" db="EMBL/GenBank/DDBJ databases">
        <title>Tritrichomonas musculus Genome.</title>
        <authorList>
            <person name="Alves-Ferreira E."/>
            <person name="Grigg M."/>
            <person name="Lorenzi H."/>
            <person name="Galac M."/>
        </authorList>
    </citation>
    <scope>NUCLEOTIDE SEQUENCE [LARGE SCALE GENOMIC DNA]</scope>
    <source>
        <strain evidence="1 2">EAF2021</strain>
    </source>
</reference>
<dbReference type="InterPro" id="IPR000648">
    <property type="entry name" value="Oxysterol-bd"/>
</dbReference>
<dbReference type="SUPFAM" id="SSF144000">
    <property type="entry name" value="Oxysterol-binding protein-like"/>
    <property type="match status" value="1"/>
</dbReference>
<proteinExistence type="predicted"/>
<evidence type="ECO:0000313" key="2">
    <source>
        <dbReference type="Proteomes" id="UP001470230"/>
    </source>
</evidence>
<evidence type="ECO:0000313" key="1">
    <source>
        <dbReference type="EMBL" id="KAK8886169.1"/>
    </source>
</evidence>
<dbReference type="Proteomes" id="UP001470230">
    <property type="component" value="Unassembled WGS sequence"/>
</dbReference>
<name>A0ABR2K4X1_9EUKA</name>
<dbReference type="PANTHER" id="PTHR10972:SF148">
    <property type="entry name" value="OXYSTEROL-BINDING PROTEIN 9"/>
    <property type="match status" value="1"/>
</dbReference>
<sequence>MLNQIMILSNLKEAPHSNDAIGELQGKKYHNASYLGFPRVELKNQDTDYAHERNVAINCSFKDGVKPMTKAEQEFERKLNKEIIKKFTMAIFKMDVTKFSFPVGYNEPRTFLERSTDLFSFLVTEYIEKALQQSNPAERLAYVATGIIAGFQFYLQQKKPWNPLLGETYVGEWSNGTRIYGEQTCHHPPVSNIQVIPTSGKWRINAQFNFGIDPGVTKVVVLQKGLTSLELNDGTRIEWEFPNIAATGILTGERVVKVQGPFILHDRKNRLDANININPSKTDEKHFKKDQKDAHKMSYEELEEMHYKNNNKRNKNKDKAKATLVQGGVKSANKDSYSVLIQGDYCDHVFVNEKMAWDIHNDITSRPLNPIPENDLLPSDCRFRIDRGMLINNDMDAADRAKSLIEELQRHDYKLRESVHKSRK</sequence>
<dbReference type="PANTHER" id="PTHR10972">
    <property type="entry name" value="OXYSTEROL-BINDING PROTEIN-RELATED"/>
    <property type="match status" value="1"/>
</dbReference>
<comment type="caution">
    <text evidence="1">The sequence shown here is derived from an EMBL/GenBank/DDBJ whole genome shotgun (WGS) entry which is preliminary data.</text>
</comment>
<dbReference type="Gene3D" id="2.40.160.120">
    <property type="match status" value="1"/>
</dbReference>